<keyword evidence="2" id="KW-1185">Reference proteome</keyword>
<proteinExistence type="predicted"/>
<protein>
    <submittedName>
        <fullName evidence="1">Uncharacterized protein</fullName>
    </submittedName>
</protein>
<dbReference type="RefSeq" id="WP_074770340.1">
    <property type="nucleotide sequence ID" value="NZ_FNKP01000002.1"/>
</dbReference>
<evidence type="ECO:0000313" key="2">
    <source>
        <dbReference type="Proteomes" id="UP000183487"/>
    </source>
</evidence>
<dbReference type="OrthoDB" id="5175610at2"/>
<sequence>MQTRTNNDDLAQLKRRVDMAGTFGWSMVSGITAIVLREKGEAALNNVWRTLMTAEQSQRFVEALDKLGIVGDTPAVTAAKYHYFSNSIGGINMQYMEESPKKVWIRYLPPWGSFPGISALTVPTSVRRTILSTWHPRNGELLGCPRLGWVATKFVAEGHPYDEGYFLEYDHDLKPEERFRVQHVEKTPEFDASKAPKLDPVAWPEARVLKGSANYASDYVTHVIEAVVQLFGINAACQIVESAMRLLAVQFTPSLKALSGVEGNRPAALAQMYATMMGAFKNAPQWKSTGDDSAELIFDTFEPFPFQRSDQMRRAVFAFFDIGVRTLNGHIKLEREFDSSTGIERWTFVDTHTWLW</sequence>
<name>A0A1H1INU7_9BURK</name>
<dbReference type="AlphaFoldDB" id="A0A1H1INU7"/>
<reference evidence="2" key="1">
    <citation type="submission" date="2016-10" db="EMBL/GenBank/DDBJ databases">
        <authorList>
            <person name="Varghese N."/>
        </authorList>
    </citation>
    <scope>NUCLEOTIDE SEQUENCE [LARGE SCALE GENOMIC DNA]</scope>
    <source>
        <strain evidence="2">GAS106B</strain>
    </source>
</reference>
<dbReference type="Proteomes" id="UP000183487">
    <property type="component" value="Unassembled WGS sequence"/>
</dbReference>
<dbReference type="EMBL" id="FNKP01000002">
    <property type="protein sequence ID" value="SDR39374.1"/>
    <property type="molecule type" value="Genomic_DNA"/>
</dbReference>
<evidence type="ECO:0000313" key="1">
    <source>
        <dbReference type="EMBL" id="SDR39374.1"/>
    </source>
</evidence>
<organism evidence="1 2">
    <name type="scientific">Paraburkholderia fungorum</name>
    <dbReference type="NCBI Taxonomy" id="134537"/>
    <lineage>
        <taxon>Bacteria</taxon>
        <taxon>Pseudomonadati</taxon>
        <taxon>Pseudomonadota</taxon>
        <taxon>Betaproteobacteria</taxon>
        <taxon>Burkholderiales</taxon>
        <taxon>Burkholderiaceae</taxon>
        <taxon>Paraburkholderia</taxon>
    </lineage>
</organism>
<accession>A0A1H1INU7</accession>
<gene>
    <name evidence="1" type="ORF">SAMN05443245_5441</name>
</gene>